<proteinExistence type="predicted"/>
<feature type="signal peptide" evidence="1">
    <location>
        <begin position="1"/>
        <end position="21"/>
    </location>
</feature>
<keyword evidence="1" id="KW-0732">Signal</keyword>
<organism evidence="2">
    <name type="scientific">Salmonella enterica subsp. enterica serovar Braenderup</name>
    <dbReference type="NCBI Taxonomy" id="149391"/>
    <lineage>
        <taxon>Bacteria</taxon>
        <taxon>Pseudomonadati</taxon>
        <taxon>Pseudomonadota</taxon>
        <taxon>Gammaproteobacteria</taxon>
        <taxon>Enterobacterales</taxon>
        <taxon>Enterobacteriaceae</taxon>
        <taxon>Salmonella</taxon>
    </lineage>
</organism>
<protein>
    <recommendedName>
        <fullName evidence="3">DUF1311 domain-containing protein</fullName>
    </recommendedName>
</protein>
<comment type="caution">
    <text evidence="2">The sequence shown here is derived from an EMBL/GenBank/DDBJ whole genome shotgun (WGS) entry which is preliminary data.</text>
</comment>
<sequence>MMMKKIIVLVIASTFAVNVYADNTEQSFKETDTATSYVKCALYADISNIYTDKSSAVAEENAKQFRILALKHWRKANELLGNVRNGDDEIIDFATYLSSQESVAWDAHPEMNNSNSGRGNQATAAYMSENCGLLLDAAK</sequence>
<evidence type="ECO:0008006" key="3">
    <source>
        <dbReference type="Google" id="ProtNLM"/>
    </source>
</evidence>
<reference evidence="2" key="1">
    <citation type="submission" date="2019-10" db="EMBL/GenBank/DDBJ databases">
        <authorList>
            <person name="Ashton P.M."/>
            <person name="Dallman T."/>
            <person name="Nair S."/>
            <person name="De Pinna E."/>
            <person name="Peters T."/>
            <person name="Grant K."/>
        </authorList>
    </citation>
    <scope>NUCLEOTIDE SEQUENCE</scope>
    <source>
        <strain evidence="2">810119</strain>
    </source>
</reference>
<dbReference type="AlphaFoldDB" id="A0A5J1FA07"/>
<accession>A0A5J1FA07</accession>
<evidence type="ECO:0000256" key="1">
    <source>
        <dbReference type="SAM" id="SignalP"/>
    </source>
</evidence>
<gene>
    <name evidence="2" type="ORF">F9G64_10205</name>
</gene>
<feature type="chain" id="PRO_5023824608" description="DUF1311 domain-containing protein" evidence="1">
    <location>
        <begin position="22"/>
        <end position="139"/>
    </location>
</feature>
<dbReference type="EMBL" id="AALIQJ010000013">
    <property type="protein sequence ID" value="EDA0175216.1"/>
    <property type="molecule type" value="Genomic_DNA"/>
</dbReference>
<name>A0A5J1FA07_SALET</name>
<evidence type="ECO:0000313" key="2">
    <source>
        <dbReference type="EMBL" id="EDA0175216.1"/>
    </source>
</evidence>